<proteinExistence type="inferred from homology"/>
<feature type="region of interest" description="Disordered" evidence="9">
    <location>
        <begin position="25"/>
        <end position="136"/>
    </location>
</feature>
<feature type="compositionally biased region" description="Acidic residues" evidence="9">
    <location>
        <begin position="109"/>
        <end position="124"/>
    </location>
</feature>
<dbReference type="Proteomes" id="UP000076420">
    <property type="component" value="Unassembled WGS sequence"/>
</dbReference>
<dbReference type="Gene3D" id="1.10.10.60">
    <property type="entry name" value="Homeodomain-like"/>
    <property type="match status" value="1"/>
</dbReference>
<feature type="compositionally biased region" description="Polar residues" evidence="9">
    <location>
        <begin position="25"/>
        <end position="47"/>
    </location>
</feature>
<dbReference type="GO" id="GO:0003677">
    <property type="term" value="F:DNA binding"/>
    <property type="evidence" value="ECO:0007669"/>
    <property type="project" value="UniProtKB-UniRule"/>
</dbReference>
<keyword evidence="6 7" id="KW-0539">Nucleus</keyword>
<evidence type="ECO:0000256" key="5">
    <source>
        <dbReference type="ARBA" id="ARBA00023155"/>
    </source>
</evidence>
<dbReference type="KEGG" id="bgt:106071304"/>
<keyword evidence="4 7" id="KW-0238">DNA-binding</keyword>
<dbReference type="PROSITE" id="PS50803">
    <property type="entry name" value="OAR"/>
    <property type="match status" value="1"/>
</dbReference>
<evidence type="ECO:0000256" key="3">
    <source>
        <dbReference type="ARBA" id="ARBA00022473"/>
    </source>
</evidence>
<dbReference type="PRINTS" id="PR00031">
    <property type="entry name" value="HTHREPRESSR"/>
</dbReference>
<comment type="similarity">
    <text evidence="2">Belongs to the paired homeobox family. Bicoid subfamily.</text>
</comment>
<dbReference type="PANTHER" id="PTHR46770">
    <property type="entry name" value="HOMEOBOX PROTEIN ORTHOPEDIA"/>
    <property type="match status" value="1"/>
</dbReference>
<protein>
    <recommendedName>
        <fullName evidence="14">Homeobox domain-containing protein</fullName>
    </recommendedName>
</protein>
<dbReference type="STRING" id="6526.A0A2C9K7W5"/>
<dbReference type="InterPro" id="IPR000047">
    <property type="entry name" value="HTH_motif"/>
</dbReference>
<dbReference type="GO" id="GO:0005634">
    <property type="term" value="C:nucleus"/>
    <property type="evidence" value="ECO:0007669"/>
    <property type="project" value="UniProtKB-SubCell"/>
</dbReference>
<dbReference type="InterPro" id="IPR001356">
    <property type="entry name" value="HD"/>
</dbReference>
<dbReference type="InterPro" id="IPR003654">
    <property type="entry name" value="OAR_dom"/>
</dbReference>
<evidence type="ECO:0000256" key="2">
    <source>
        <dbReference type="ARBA" id="ARBA00006503"/>
    </source>
</evidence>
<feature type="compositionally biased region" description="Basic and acidic residues" evidence="9">
    <location>
        <begin position="64"/>
        <end position="80"/>
    </location>
</feature>
<dbReference type="SMART" id="SM00389">
    <property type="entry name" value="HOX"/>
    <property type="match status" value="1"/>
</dbReference>
<dbReference type="Pfam" id="PF00046">
    <property type="entry name" value="Homeodomain"/>
    <property type="match status" value="1"/>
</dbReference>
<dbReference type="SUPFAM" id="SSF46689">
    <property type="entry name" value="Homeodomain-like"/>
    <property type="match status" value="1"/>
</dbReference>
<feature type="compositionally biased region" description="Basic residues" evidence="9">
    <location>
        <begin position="81"/>
        <end position="94"/>
    </location>
</feature>
<feature type="DNA-binding region" description="Homeobox" evidence="7">
    <location>
        <begin position="135"/>
        <end position="197"/>
    </location>
</feature>
<evidence type="ECO:0000256" key="7">
    <source>
        <dbReference type="PROSITE-ProRule" id="PRU00108"/>
    </source>
</evidence>
<evidence type="ECO:0000256" key="9">
    <source>
        <dbReference type="SAM" id="MobiDB-lite"/>
    </source>
</evidence>
<dbReference type="GO" id="GO:0030182">
    <property type="term" value="P:neuron differentiation"/>
    <property type="evidence" value="ECO:0007669"/>
    <property type="project" value="TreeGrafter"/>
</dbReference>
<comment type="subcellular location">
    <subcellularLocation>
        <location evidence="1 7 8">Nucleus</location>
    </subcellularLocation>
</comment>
<evidence type="ECO:0000259" key="11">
    <source>
        <dbReference type="PROSITE" id="PS50803"/>
    </source>
</evidence>
<dbReference type="CDD" id="cd00086">
    <property type="entry name" value="homeodomain"/>
    <property type="match status" value="1"/>
</dbReference>
<accession>A0A2C9K7W5</accession>
<evidence type="ECO:0000313" key="13">
    <source>
        <dbReference type="Proteomes" id="UP000076420"/>
    </source>
</evidence>
<organism evidence="12 13">
    <name type="scientific">Biomphalaria glabrata</name>
    <name type="common">Bloodfluke planorb</name>
    <name type="synonym">Freshwater snail</name>
    <dbReference type="NCBI Taxonomy" id="6526"/>
    <lineage>
        <taxon>Eukaryota</taxon>
        <taxon>Metazoa</taxon>
        <taxon>Spiralia</taxon>
        <taxon>Lophotrochozoa</taxon>
        <taxon>Mollusca</taxon>
        <taxon>Gastropoda</taxon>
        <taxon>Heterobranchia</taxon>
        <taxon>Euthyneura</taxon>
        <taxon>Panpulmonata</taxon>
        <taxon>Hygrophila</taxon>
        <taxon>Lymnaeoidea</taxon>
        <taxon>Planorbidae</taxon>
        <taxon>Biomphalaria</taxon>
    </lineage>
</organism>
<evidence type="ECO:0000256" key="6">
    <source>
        <dbReference type="ARBA" id="ARBA00023242"/>
    </source>
</evidence>
<dbReference type="VEuPathDB" id="VectorBase:BGLAX_038531"/>
<evidence type="ECO:0000256" key="4">
    <source>
        <dbReference type="ARBA" id="ARBA00023125"/>
    </source>
</evidence>
<dbReference type="FunFam" id="1.10.10.60:FF:000057">
    <property type="entry name" value="Short stature homeobox 2"/>
    <property type="match status" value="1"/>
</dbReference>
<keyword evidence="3" id="KW-0217">Developmental protein</keyword>
<dbReference type="GO" id="GO:0000981">
    <property type="term" value="F:DNA-binding transcription factor activity, RNA polymerase II-specific"/>
    <property type="evidence" value="ECO:0007669"/>
    <property type="project" value="InterPro"/>
</dbReference>
<dbReference type="VEuPathDB" id="VectorBase:BGLB016385"/>
<feature type="domain" description="OAR" evidence="11">
    <location>
        <begin position="348"/>
        <end position="361"/>
    </location>
</feature>
<keyword evidence="5 7" id="KW-0371">Homeobox</keyword>
<dbReference type="PROSITE" id="PS50071">
    <property type="entry name" value="HOMEOBOX_2"/>
    <property type="match status" value="1"/>
</dbReference>
<sequence>MGMQTTRFHSIEAILGLSAQTNGNYQHSGTSASVNHPTTSPSSSLNRLQDKGDKNRGAASLTHISEKGHNSMRFTKESRSKQLHQGKHHGHHSHGSSNLHGLVHRPPSPDEDLGDFQDEEDSDLSGDKGKCKKKHRRNRTTFTTYQLHELERAFERSHYPDVYNIFMREELALRIGLTESRVQVWFQNRRAKWKKRKKATNVFRNPGALLPSTGLNPFGSMGDAFCGFPSSDGRWPTMAQMNTNMNPLALSAAASLGPRQSIQTSLATSMSMNSLGNHTNHMSFGNALGMGNGSPPSAYATGYSMVPSACGTGNGSGGSLSGNSPSPTLTASSLQCGLSDVEESWRGSSIAALRRKAMEHTVNISGYR</sequence>
<reference evidence="12" key="1">
    <citation type="submission" date="2020-05" db="UniProtKB">
        <authorList>
            <consortium name="EnsemblMetazoa"/>
        </authorList>
    </citation>
    <scope>IDENTIFICATION</scope>
    <source>
        <strain evidence="12">BB02</strain>
    </source>
</reference>
<evidence type="ECO:0000313" key="12">
    <source>
        <dbReference type="EnsemblMetazoa" id="BGLB016385-PA"/>
    </source>
</evidence>
<evidence type="ECO:0000256" key="8">
    <source>
        <dbReference type="RuleBase" id="RU000682"/>
    </source>
</evidence>
<evidence type="ECO:0008006" key="14">
    <source>
        <dbReference type="Google" id="ProtNLM"/>
    </source>
</evidence>
<evidence type="ECO:0000256" key="1">
    <source>
        <dbReference type="ARBA" id="ARBA00004123"/>
    </source>
</evidence>
<dbReference type="InterPro" id="IPR017970">
    <property type="entry name" value="Homeobox_CS"/>
</dbReference>
<dbReference type="PROSITE" id="PS00027">
    <property type="entry name" value="HOMEOBOX_1"/>
    <property type="match status" value="1"/>
</dbReference>
<evidence type="ECO:0000259" key="10">
    <source>
        <dbReference type="PROSITE" id="PS50071"/>
    </source>
</evidence>
<feature type="domain" description="Homeobox" evidence="10">
    <location>
        <begin position="133"/>
        <end position="196"/>
    </location>
</feature>
<dbReference type="EnsemblMetazoa" id="BGLB016385-RA">
    <property type="protein sequence ID" value="BGLB016385-PA"/>
    <property type="gene ID" value="BGLB016385"/>
</dbReference>
<dbReference type="PANTHER" id="PTHR46770:SF1">
    <property type="entry name" value="HOMEOBOX PROTEIN ORTHOPEDIA"/>
    <property type="match status" value="1"/>
</dbReference>
<name>A0A2C9K7W5_BIOGL</name>
<dbReference type="Pfam" id="PF03826">
    <property type="entry name" value="OAR"/>
    <property type="match status" value="1"/>
</dbReference>
<dbReference type="InterPro" id="IPR009057">
    <property type="entry name" value="Homeodomain-like_sf"/>
</dbReference>
<gene>
    <name evidence="12" type="primary">106071304</name>
</gene>
<dbReference type="OrthoDB" id="6159439at2759"/>
<dbReference type="AlphaFoldDB" id="A0A2C9K7W5"/>
<dbReference type="InterPro" id="IPR051895">
    <property type="entry name" value="OTP_Homeobox"/>
</dbReference>